<keyword evidence="9" id="KW-1185">Reference proteome</keyword>
<dbReference type="GO" id="GO:0016787">
    <property type="term" value="F:hydrolase activity"/>
    <property type="evidence" value="ECO:0007669"/>
    <property type="project" value="UniProtKB-KW"/>
</dbReference>
<evidence type="ECO:0000256" key="4">
    <source>
        <dbReference type="ARBA" id="ARBA00023136"/>
    </source>
</evidence>
<dbReference type="EMBL" id="AANC01000009">
    <property type="protein sequence ID" value="EAQ48304.1"/>
    <property type="molecule type" value="Genomic_DNA"/>
</dbReference>
<dbReference type="RefSeq" id="WP_009778567.1">
    <property type="nucleotide sequence ID" value="NZ_CH672395.1"/>
</dbReference>
<organism evidence="8 9">
    <name type="scientific">Leeuwenhoekiella blandensis (strain CECT 7118 / CCUG 51940 / KCTC 22103 / MED217)</name>
    <name type="common">Flavobacterium sp. (strain MED217)</name>
    <dbReference type="NCBI Taxonomy" id="398720"/>
    <lineage>
        <taxon>Bacteria</taxon>
        <taxon>Pseudomonadati</taxon>
        <taxon>Bacteroidota</taxon>
        <taxon>Flavobacteriia</taxon>
        <taxon>Flavobacteriales</taxon>
        <taxon>Flavobacteriaceae</taxon>
        <taxon>Leeuwenhoekiella</taxon>
    </lineage>
</organism>
<keyword evidence="6" id="KW-0732">Signal</keyword>
<comment type="caution">
    <text evidence="8">The sequence shown here is derived from an EMBL/GenBank/DDBJ whole genome shotgun (WGS) entry which is preliminary data.</text>
</comment>
<evidence type="ECO:0000259" key="7">
    <source>
        <dbReference type="Pfam" id="PF05154"/>
    </source>
</evidence>
<dbReference type="PANTHER" id="PTHR21016:SF25">
    <property type="entry name" value="TM2 DOMAIN-CONTAINING PROTEIN DDB_G0277895-RELATED"/>
    <property type="match status" value="1"/>
</dbReference>
<feature type="signal peptide" evidence="6">
    <location>
        <begin position="1"/>
        <end position="21"/>
    </location>
</feature>
<evidence type="ECO:0000256" key="6">
    <source>
        <dbReference type="SAM" id="SignalP"/>
    </source>
</evidence>
<accession>A3XQ68</accession>
<feature type="domain" description="TM2" evidence="7">
    <location>
        <begin position="56"/>
        <end position="102"/>
    </location>
</feature>
<feature type="transmembrane region" description="Helical" evidence="5">
    <location>
        <begin position="80"/>
        <end position="99"/>
    </location>
</feature>
<keyword evidence="4 5" id="KW-0472">Membrane</keyword>
<evidence type="ECO:0000256" key="1">
    <source>
        <dbReference type="ARBA" id="ARBA00004141"/>
    </source>
</evidence>
<gene>
    <name evidence="8" type="ORF">MED217_00860</name>
</gene>
<name>A3XQ68_LEEBM</name>
<dbReference type="InterPro" id="IPR050932">
    <property type="entry name" value="TM2D1-3-like"/>
</dbReference>
<keyword evidence="8" id="KW-0378">Hydrolase</keyword>
<dbReference type="PANTHER" id="PTHR21016">
    <property type="entry name" value="BETA-AMYLOID BINDING PROTEIN-RELATED"/>
    <property type="match status" value="1"/>
</dbReference>
<feature type="chain" id="PRO_5002664074" evidence="6">
    <location>
        <begin position="22"/>
        <end position="112"/>
    </location>
</feature>
<dbReference type="AlphaFoldDB" id="A3XQ68"/>
<dbReference type="Proteomes" id="UP000001601">
    <property type="component" value="Unassembled WGS sequence"/>
</dbReference>
<comment type="subcellular location">
    <subcellularLocation>
        <location evidence="1">Membrane</location>
        <topology evidence="1">Multi-pass membrane protein</topology>
    </subcellularLocation>
</comment>
<keyword evidence="3 5" id="KW-1133">Transmembrane helix</keyword>
<dbReference type="OrthoDB" id="6079945at2"/>
<dbReference type="Pfam" id="PF05154">
    <property type="entry name" value="TM2"/>
    <property type="match status" value="1"/>
</dbReference>
<protein>
    <submittedName>
        <fullName evidence="8">S-adenosyl-L-homocysteine hydrolase</fullName>
        <ecNumber evidence="8">3.3.1.1</ecNumber>
    </submittedName>
</protein>
<evidence type="ECO:0000256" key="2">
    <source>
        <dbReference type="ARBA" id="ARBA00022692"/>
    </source>
</evidence>
<dbReference type="EC" id="3.3.1.1" evidence="8"/>
<dbReference type="HOGENOM" id="CLU_2117416_0_0_10"/>
<dbReference type="InterPro" id="IPR007829">
    <property type="entry name" value="TM2"/>
</dbReference>
<dbReference type="eggNOG" id="COG2314">
    <property type="taxonomic scope" value="Bacteria"/>
</dbReference>
<evidence type="ECO:0000313" key="9">
    <source>
        <dbReference type="Proteomes" id="UP000001601"/>
    </source>
</evidence>
<dbReference type="GO" id="GO:0016020">
    <property type="term" value="C:membrane"/>
    <property type="evidence" value="ECO:0007669"/>
    <property type="project" value="UniProtKB-SubCell"/>
</dbReference>
<evidence type="ECO:0000256" key="5">
    <source>
        <dbReference type="SAM" id="Phobius"/>
    </source>
</evidence>
<evidence type="ECO:0000256" key="3">
    <source>
        <dbReference type="ARBA" id="ARBA00022989"/>
    </source>
</evidence>
<evidence type="ECO:0000313" key="8">
    <source>
        <dbReference type="EMBL" id="EAQ48304.1"/>
    </source>
</evidence>
<reference evidence="8 9" key="1">
    <citation type="journal article" date="2007" name="Nature">
        <title>Light stimulates growth of proteorhodopsin-containing marine Flavobacteria.</title>
        <authorList>
            <person name="Gomez-Consarnau L."/>
            <person name="Gonzalez J.M."/>
            <person name="Coll-Llado M."/>
            <person name="Gourdon P."/>
            <person name="Pascher T."/>
            <person name="Neutze R."/>
            <person name="Pedros-Alio C."/>
            <person name="Pinhassi J."/>
        </authorList>
    </citation>
    <scope>NUCLEOTIDE SEQUENCE [LARGE SCALE GENOMIC DNA]</scope>
    <source>
        <strain evidence="8 9">MED217</strain>
    </source>
</reference>
<dbReference type="STRING" id="398720.MED217_00860"/>
<proteinExistence type="predicted"/>
<sequence>MNFKIIFSLALLLMISTTTFAGFPVERVAKATTEVNAAAEASSELISPAAVAADRQTVAILLWLFLGAFAAHRWYLGSPILWNIIFILTAGFFIVGWVIDGIEIITGTYPGL</sequence>
<keyword evidence="2 5" id="KW-0812">Transmembrane</keyword>